<protein>
    <submittedName>
        <fullName evidence="1">Cytochrome C</fullName>
    </submittedName>
</protein>
<dbReference type="AlphaFoldDB" id="A0A975GDZ0"/>
<dbReference type="SUPFAM" id="SSF47175">
    <property type="entry name" value="Cytochromes"/>
    <property type="match status" value="1"/>
</dbReference>
<evidence type="ECO:0000313" key="2">
    <source>
        <dbReference type="Proteomes" id="UP000671852"/>
    </source>
</evidence>
<dbReference type="Proteomes" id="UP000671852">
    <property type="component" value="Chromosome"/>
</dbReference>
<dbReference type="EMBL" id="CP046072">
    <property type="protein sequence ID" value="QSZ42878.1"/>
    <property type="molecule type" value="Genomic_DNA"/>
</dbReference>
<sequence>MKKAVIGLVIFSGLLFGASYTKEDRIRDMNGMANAMNVIQSGFFYNNYETVAAGVDDLTTVVAKMRPPTEELNEKDIMAKFMNQKVQMSNKIVKKINKKALTILQRFKSGDTTQAVQAYTKIMGQCVKCHNEMRNW</sequence>
<dbReference type="KEGG" id="saqt:GJV85_12415"/>
<dbReference type="GO" id="GO:0009055">
    <property type="term" value="F:electron transfer activity"/>
    <property type="evidence" value="ECO:0007669"/>
    <property type="project" value="InterPro"/>
</dbReference>
<accession>A0A975GDZ0</accession>
<dbReference type="Gene3D" id="1.20.120.10">
    <property type="entry name" value="Cytochrome c/b562"/>
    <property type="match status" value="1"/>
</dbReference>
<evidence type="ECO:0000313" key="1">
    <source>
        <dbReference type="EMBL" id="QSZ42878.1"/>
    </source>
</evidence>
<reference evidence="1" key="1">
    <citation type="submission" date="2019-11" db="EMBL/GenBank/DDBJ databases">
        <authorList>
            <person name="Kojima H."/>
        </authorList>
    </citation>
    <scope>NUCLEOTIDE SEQUENCE</scope>
    <source>
        <strain evidence="1">H1576</strain>
    </source>
</reference>
<reference evidence="1" key="2">
    <citation type="submission" date="2021-04" db="EMBL/GenBank/DDBJ databases">
        <title>Isolation and characterization of a novel species of the genus Sulfurimonas.</title>
        <authorList>
            <person name="Fukui M."/>
        </authorList>
    </citation>
    <scope>NUCLEOTIDE SEQUENCE</scope>
    <source>
        <strain evidence="1">H1576</strain>
    </source>
</reference>
<organism evidence="1 2">
    <name type="scientific">Sulfurimonas aquatica</name>
    <dbReference type="NCBI Taxonomy" id="2672570"/>
    <lineage>
        <taxon>Bacteria</taxon>
        <taxon>Pseudomonadati</taxon>
        <taxon>Campylobacterota</taxon>
        <taxon>Epsilonproteobacteria</taxon>
        <taxon>Campylobacterales</taxon>
        <taxon>Sulfurimonadaceae</taxon>
        <taxon>Sulfurimonas</taxon>
    </lineage>
</organism>
<dbReference type="GO" id="GO:0005506">
    <property type="term" value="F:iron ion binding"/>
    <property type="evidence" value="ECO:0007669"/>
    <property type="project" value="InterPro"/>
</dbReference>
<gene>
    <name evidence="1" type="ORF">GJV85_12415</name>
</gene>
<dbReference type="GO" id="GO:0022900">
    <property type="term" value="P:electron transport chain"/>
    <property type="evidence" value="ECO:0007669"/>
    <property type="project" value="InterPro"/>
</dbReference>
<dbReference type="InterPro" id="IPR010980">
    <property type="entry name" value="Cyt_c/b562"/>
</dbReference>
<name>A0A975GDZ0_9BACT</name>
<dbReference type="RefSeq" id="WP_207561689.1">
    <property type="nucleotide sequence ID" value="NZ_CP046072.1"/>
</dbReference>
<proteinExistence type="predicted"/>
<keyword evidence="2" id="KW-1185">Reference proteome</keyword>
<dbReference type="GO" id="GO:0020037">
    <property type="term" value="F:heme binding"/>
    <property type="evidence" value="ECO:0007669"/>
    <property type="project" value="InterPro"/>
</dbReference>